<dbReference type="Pfam" id="PF00582">
    <property type="entry name" value="Usp"/>
    <property type="match status" value="1"/>
</dbReference>
<dbReference type="CDD" id="cd00293">
    <property type="entry name" value="USP-like"/>
    <property type="match status" value="1"/>
</dbReference>
<sequence length="145" mass="15899">MAAYEKILATLDFGSGSEVVYERATELAKIYSTKLLLLHVVEYVPVDLGSDFMLPGPLEIEESLVARARENLADKVKALDDIDVVSNVEIGVTKLEIIRYADDNQVDLIVIGRHSRQGIFKLLGSTANAVLHHAHCDVLAVNIAE</sequence>
<dbReference type="PANTHER" id="PTHR46268">
    <property type="entry name" value="STRESS RESPONSE PROTEIN NHAX"/>
    <property type="match status" value="1"/>
</dbReference>
<dbReference type="AlphaFoldDB" id="A0A3B0Z143"/>
<name>A0A3B0Z143_9ZZZZ</name>
<evidence type="ECO:0000313" key="3">
    <source>
        <dbReference type="EMBL" id="VAW86968.1"/>
    </source>
</evidence>
<evidence type="ECO:0000259" key="2">
    <source>
        <dbReference type="Pfam" id="PF00582"/>
    </source>
</evidence>
<proteinExistence type="inferred from homology"/>
<protein>
    <submittedName>
        <fullName evidence="3">Universal stress protein family COG0589</fullName>
    </submittedName>
</protein>
<dbReference type="PRINTS" id="PR01438">
    <property type="entry name" value="UNVRSLSTRESS"/>
</dbReference>
<dbReference type="InterPro" id="IPR006016">
    <property type="entry name" value="UspA"/>
</dbReference>
<dbReference type="InterPro" id="IPR014729">
    <property type="entry name" value="Rossmann-like_a/b/a_fold"/>
</dbReference>
<accession>A0A3B0Z143</accession>
<reference evidence="3" key="1">
    <citation type="submission" date="2018-06" db="EMBL/GenBank/DDBJ databases">
        <authorList>
            <person name="Zhirakovskaya E."/>
        </authorList>
    </citation>
    <scope>NUCLEOTIDE SEQUENCE</scope>
</reference>
<organism evidence="3">
    <name type="scientific">hydrothermal vent metagenome</name>
    <dbReference type="NCBI Taxonomy" id="652676"/>
    <lineage>
        <taxon>unclassified sequences</taxon>
        <taxon>metagenomes</taxon>
        <taxon>ecological metagenomes</taxon>
    </lineage>
</organism>
<dbReference type="Gene3D" id="3.40.50.620">
    <property type="entry name" value="HUPs"/>
    <property type="match status" value="1"/>
</dbReference>
<dbReference type="PANTHER" id="PTHR46268:SF6">
    <property type="entry name" value="UNIVERSAL STRESS PROTEIN UP12"/>
    <property type="match status" value="1"/>
</dbReference>
<evidence type="ECO:0000256" key="1">
    <source>
        <dbReference type="ARBA" id="ARBA00008791"/>
    </source>
</evidence>
<dbReference type="SUPFAM" id="SSF52402">
    <property type="entry name" value="Adenine nucleotide alpha hydrolases-like"/>
    <property type="match status" value="1"/>
</dbReference>
<feature type="domain" description="UspA" evidence="2">
    <location>
        <begin position="4"/>
        <end position="141"/>
    </location>
</feature>
<dbReference type="InterPro" id="IPR006015">
    <property type="entry name" value="Universal_stress_UspA"/>
</dbReference>
<gene>
    <name evidence="3" type="ORF">MNBD_GAMMA18-263</name>
</gene>
<comment type="similarity">
    <text evidence="1">Belongs to the universal stress protein A family.</text>
</comment>
<dbReference type="PIRSF" id="PIRSF006276">
    <property type="entry name" value="UspA"/>
    <property type="match status" value="1"/>
</dbReference>
<dbReference type="EMBL" id="UOFP01000165">
    <property type="protein sequence ID" value="VAW86968.1"/>
    <property type="molecule type" value="Genomic_DNA"/>
</dbReference>